<feature type="transmembrane region" description="Helical" evidence="1">
    <location>
        <begin position="75"/>
        <end position="96"/>
    </location>
</feature>
<keyword evidence="1" id="KW-1133">Transmembrane helix</keyword>
<gene>
    <name evidence="2" type="ORF">SAMN02745138_01519</name>
</gene>
<dbReference type="GO" id="GO:0022857">
    <property type="term" value="F:transmembrane transporter activity"/>
    <property type="evidence" value="ECO:0007669"/>
    <property type="project" value="InterPro"/>
</dbReference>
<dbReference type="EMBL" id="FRAH01000023">
    <property type="protein sequence ID" value="SHK31107.1"/>
    <property type="molecule type" value="Genomic_DNA"/>
</dbReference>
<dbReference type="Gene3D" id="1.10.1760.20">
    <property type="match status" value="1"/>
</dbReference>
<feature type="transmembrane region" description="Helical" evidence="1">
    <location>
        <begin position="108"/>
        <end position="130"/>
    </location>
</feature>
<keyword evidence="1" id="KW-0812">Transmembrane</keyword>
<evidence type="ECO:0008006" key="4">
    <source>
        <dbReference type="Google" id="ProtNLM"/>
    </source>
</evidence>
<dbReference type="RefSeq" id="WP_072850650.1">
    <property type="nucleotide sequence ID" value="NZ_FRAH01000023.1"/>
</dbReference>
<keyword evidence="1" id="KW-0472">Membrane</keyword>
<accession>A0A1M6RFH4</accession>
<dbReference type="OrthoDB" id="9815422at2"/>
<dbReference type="Proteomes" id="UP000183975">
    <property type="component" value="Unassembled WGS sequence"/>
</dbReference>
<evidence type="ECO:0000313" key="2">
    <source>
        <dbReference type="EMBL" id="SHK31107.1"/>
    </source>
</evidence>
<evidence type="ECO:0000313" key="3">
    <source>
        <dbReference type="Proteomes" id="UP000183975"/>
    </source>
</evidence>
<reference evidence="2 3" key="1">
    <citation type="submission" date="2016-11" db="EMBL/GenBank/DDBJ databases">
        <authorList>
            <person name="Jaros S."/>
            <person name="Januszkiewicz K."/>
            <person name="Wedrychowicz H."/>
        </authorList>
    </citation>
    <scope>NUCLEOTIDE SEQUENCE [LARGE SCALE GENOMIC DNA]</scope>
    <source>
        <strain evidence="2 3">DSM 14214</strain>
    </source>
</reference>
<keyword evidence="3" id="KW-1185">Reference proteome</keyword>
<dbReference type="Pfam" id="PF12822">
    <property type="entry name" value="ECF_trnsprt"/>
    <property type="match status" value="1"/>
</dbReference>
<sequence length="176" mass="19223">MKQSTKQLTVSALLFALGLVLPFLTGQVPQIGNMLLPMHFPVFLCAFLCGWQYALFLGFLLPICRNMIFGMPHMFPVAIAMAFELAAYGLIAGLIYGRSKQKSTASLYIALISAMILGRVVWGIVEVLLLGIGENAFTWQMFLSGALLEAIPGIILQLILIPGILVALRRSGHFPL</sequence>
<protein>
    <recommendedName>
        <fullName evidence="4">ECF transporter S component</fullName>
    </recommendedName>
</protein>
<dbReference type="AlphaFoldDB" id="A0A1M6RFH4"/>
<organism evidence="2 3">
    <name type="scientific">Anaerotignum lactatifermentans DSM 14214</name>
    <dbReference type="NCBI Taxonomy" id="1121323"/>
    <lineage>
        <taxon>Bacteria</taxon>
        <taxon>Bacillati</taxon>
        <taxon>Bacillota</taxon>
        <taxon>Clostridia</taxon>
        <taxon>Lachnospirales</taxon>
        <taxon>Anaerotignaceae</taxon>
        <taxon>Anaerotignum</taxon>
    </lineage>
</organism>
<evidence type="ECO:0000256" key="1">
    <source>
        <dbReference type="SAM" id="Phobius"/>
    </source>
</evidence>
<feature type="transmembrane region" description="Helical" evidence="1">
    <location>
        <begin position="142"/>
        <end position="168"/>
    </location>
</feature>
<name>A0A1M6RFH4_9FIRM</name>
<dbReference type="InterPro" id="IPR024529">
    <property type="entry name" value="ECF_trnsprt_substrate-spec"/>
</dbReference>
<feature type="transmembrane region" description="Helical" evidence="1">
    <location>
        <begin position="36"/>
        <end position="63"/>
    </location>
</feature>
<proteinExistence type="predicted"/>